<accession>A0A4V2N944</accession>
<evidence type="ECO:0000313" key="3">
    <source>
        <dbReference type="Proteomes" id="UP000292478"/>
    </source>
</evidence>
<reference evidence="3 4" key="1">
    <citation type="journal article" date="2018" name="Sci. Rep.">
        <title>Genomic diversity and distribution of Bifidobacterium longum subsp. longum across the human lifespan.</title>
        <authorList>
            <person name="Odamaki T."/>
            <person name="Bottacini F."/>
            <person name="Kato K."/>
            <person name="Mitsuyama E."/>
            <person name="Yoshida K."/>
            <person name="Horigome A."/>
            <person name="Xiao J.Z."/>
            <person name="van Sinderen D."/>
        </authorList>
    </citation>
    <scope>NUCLEOTIDE SEQUENCE [LARGE SCALE GENOMIC DNA]</scope>
    <source>
        <strain evidence="1 4">MCC10076</strain>
        <strain evidence="2 3">MCC10113</strain>
    </source>
</reference>
<evidence type="ECO:0000313" key="2">
    <source>
        <dbReference type="EMBL" id="TCF58245.1"/>
    </source>
</evidence>
<organism evidence="2 3">
    <name type="scientific">Bifidobacterium longum subsp. longum</name>
    <dbReference type="NCBI Taxonomy" id="1679"/>
    <lineage>
        <taxon>Bacteria</taxon>
        <taxon>Bacillati</taxon>
        <taxon>Actinomycetota</taxon>
        <taxon>Actinomycetes</taxon>
        <taxon>Bifidobacteriales</taxon>
        <taxon>Bifidobacteriaceae</taxon>
        <taxon>Bifidobacterium</taxon>
    </lineage>
</organism>
<evidence type="ECO:0000313" key="4">
    <source>
        <dbReference type="Proteomes" id="UP000292751"/>
    </source>
</evidence>
<sequence length="42" mass="5090">MRTAEAVSLLFILFCRDPQFRRALYKLDPVLFRRFTNGEVWL</sequence>
<dbReference type="EMBL" id="SHTC01000015">
    <property type="protein sequence ID" value="TCF58245.1"/>
    <property type="molecule type" value="Genomic_DNA"/>
</dbReference>
<name>A0A4V2N944_BIFLL</name>
<evidence type="ECO:0000313" key="1">
    <source>
        <dbReference type="EMBL" id="TCE99378.1"/>
    </source>
</evidence>
<dbReference type="Proteomes" id="UP000292751">
    <property type="component" value="Unassembled WGS sequence"/>
</dbReference>
<gene>
    <name evidence="1" type="ORF">MCC10076_0951</name>
    <name evidence="2" type="ORF">MCC10113_1054</name>
</gene>
<proteinExistence type="predicted"/>
<dbReference type="EMBL" id="SHRX01000012">
    <property type="protein sequence ID" value="TCE99378.1"/>
    <property type="molecule type" value="Genomic_DNA"/>
</dbReference>
<dbReference type="AlphaFoldDB" id="A0A4V2N944"/>
<protein>
    <submittedName>
        <fullName evidence="2">Uncharacterized protein</fullName>
    </submittedName>
</protein>
<comment type="caution">
    <text evidence="2">The sequence shown here is derived from an EMBL/GenBank/DDBJ whole genome shotgun (WGS) entry which is preliminary data.</text>
</comment>
<reference evidence="2" key="2">
    <citation type="submission" date="2019-02" db="EMBL/GenBank/DDBJ databases">
        <authorList>
            <person name="Odamaki T."/>
        </authorList>
    </citation>
    <scope>NUCLEOTIDE SEQUENCE</scope>
    <source>
        <strain evidence="1">MCC10076</strain>
        <strain evidence="2">MCC10113</strain>
    </source>
</reference>
<dbReference type="Proteomes" id="UP000292478">
    <property type="component" value="Unassembled WGS sequence"/>
</dbReference>